<dbReference type="PANTHER" id="PTHR33990">
    <property type="entry name" value="PROTEIN YJDN-RELATED"/>
    <property type="match status" value="1"/>
</dbReference>
<name>A0ABS5CMS8_9BACL</name>
<proteinExistence type="predicted"/>
<reference evidence="2 3" key="1">
    <citation type="submission" date="2021-04" db="EMBL/GenBank/DDBJ databases">
        <title>Paenibacillus sp. DLE-14 whole genome sequence.</title>
        <authorList>
            <person name="Ham Y.J."/>
        </authorList>
    </citation>
    <scope>NUCLEOTIDE SEQUENCE [LARGE SCALE GENOMIC DNA]</scope>
    <source>
        <strain evidence="2 3">DLE-14</strain>
    </source>
</reference>
<dbReference type="SUPFAM" id="SSF54593">
    <property type="entry name" value="Glyoxalase/Bleomycin resistance protein/Dihydroxybiphenyl dioxygenase"/>
    <property type="match status" value="1"/>
</dbReference>
<organism evidence="2 3">
    <name type="scientific">Paenibacillus lignilyticus</name>
    <dbReference type="NCBI Taxonomy" id="1172615"/>
    <lineage>
        <taxon>Bacteria</taxon>
        <taxon>Bacillati</taxon>
        <taxon>Bacillota</taxon>
        <taxon>Bacilli</taxon>
        <taxon>Bacillales</taxon>
        <taxon>Paenibacillaceae</taxon>
        <taxon>Paenibacillus</taxon>
    </lineage>
</organism>
<evidence type="ECO:0000313" key="2">
    <source>
        <dbReference type="EMBL" id="MBP3967172.1"/>
    </source>
</evidence>
<evidence type="ECO:0000259" key="1">
    <source>
        <dbReference type="Pfam" id="PF06983"/>
    </source>
</evidence>
<dbReference type="CDD" id="cd06588">
    <property type="entry name" value="PhnB_like"/>
    <property type="match status" value="1"/>
</dbReference>
<dbReference type="Pfam" id="PF06983">
    <property type="entry name" value="3-dmu-9_3-mt"/>
    <property type="match status" value="1"/>
</dbReference>
<dbReference type="InterPro" id="IPR028973">
    <property type="entry name" value="PhnB-like"/>
</dbReference>
<protein>
    <submittedName>
        <fullName evidence="2">VOC family protein</fullName>
    </submittedName>
</protein>
<comment type="caution">
    <text evidence="2">The sequence shown here is derived from an EMBL/GenBank/DDBJ whole genome shotgun (WGS) entry which is preliminary data.</text>
</comment>
<evidence type="ECO:0000313" key="3">
    <source>
        <dbReference type="Proteomes" id="UP000673394"/>
    </source>
</evidence>
<dbReference type="Gene3D" id="3.10.180.10">
    <property type="entry name" value="2,3-Dihydroxybiphenyl 1,2-Dioxygenase, domain 1"/>
    <property type="match status" value="1"/>
</dbReference>
<feature type="domain" description="PhnB-like" evidence="1">
    <location>
        <begin position="6"/>
        <end position="132"/>
    </location>
</feature>
<gene>
    <name evidence="2" type="ORF">I8J30_31335</name>
</gene>
<keyword evidence="3" id="KW-1185">Reference proteome</keyword>
<dbReference type="InterPro" id="IPR029068">
    <property type="entry name" value="Glyas_Bleomycin-R_OHBP_Dase"/>
</dbReference>
<accession>A0ABS5CMS8</accession>
<dbReference type="PANTHER" id="PTHR33990:SF1">
    <property type="entry name" value="PROTEIN YJDN"/>
    <property type="match status" value="1"/>
</dbReference>
<sequence>MSVDAYLNFQGNTREVIEFYAEVFNTEITNLTTFGEIPPHPDHPLPPGMENGIMHARMQVLGSNLMFSDTFPGMPFTMGNNITLAIVSDDADELRRIYAKLSEGGSNSMPLQETFWTKLYGITTDKFGITWQFNQGL</sequence>
<dbReference type="Proteomes" id="UP000673394">
    <property type="component" value="Unassembled WGS sequence"/>
</dbReference>
<dbReference type="EMBL" id="JAGKSP010000033">
    <property type="protein sequence ID" value="MBP3967172.1"/>
    <property type="molecule type" value="Genomic_DNA"/>
</dbReference>
<dbReference type="RefSeq" id="WP_210664295.1">
    <property type="nucleotide sequence ID" value="NZ_JAGKSP010000033.1"/>
</dbReference>